<feature type="active site" description="Proton acceptor" evidence="4">
    <location>
        <position position="301"/>
    </location>
</feature>
<dbReference type="Pfam" id="PF00891">
    <property type="entry name" value="Methyltransf_2"/>
    <property type="match status" value="1"/>
</dbReference>
<organism evidence="7 8">
    <name type="scientific">Daldinia eschscholtzii</name>
    <dbReference type="NCBI Taxonomy" id="292717"/>
    <lineage>
        <taxon>Eukaryota</taxon>
        <taxon>Fungi</taxon>
        <taxon>Dikarya</taxon>
        <taxon>Ascomycota</taxon>
        <taxon>Pezizomycotina</taxon>
        <taxon>Sordariomycetes</taxon>
        <taxon>Xylariomycetidae</taxon>
        <taxon>Xylariales</taxon>
        <taxon>Hypoxylaceae</taxon>
        <taxon>Daldinia</taxon>
    </lineage>
</organism>
<evidence type="ECO:0000259" key="6">
    <source>
        <dbReference type="Pfam" id="PF08100"/>
    </source>
</evidence>
<comment type="caution">
    <text evidence="7">The sequence shown here is derived from an EMBL/GenBank/DDBJ whole genome shotgun (WGS) entry which is preliminary data.</text>
</comment>
<evidence type="ECO:0000313" key="7">
    <source>
        <dbReference type="EMBL" id="KAK6948153.1"/>
    </source>
</evidence>
<dbReference type="Gene3D" id="3.40.50.150">
    <property type="entry name" value="Vaccinia Virus protein VP39"/>
    <property type="match status" value="1"/>
</dbReference>
<evidence type="ECO:0000259" key="5">
    <source>
        <dbReference type="Pfam" id="PF00891"/>
    </source>
</evidence>
<sequence>MTMKNDKSGSVAVLIQQLNDLISKPQLTDDQFARDEALQLSKKLTMTLERPEDVAVETVFYPFIPIAARIVVDMKLLEYIVKNEEAITSKELALLSGGEALLITRLLRALASVNLLNEVGEETWQATPVTKAMASEGISAGIRLIGEMVMGAADKAPKYLKEAGYYSPTDPKDGFVQYAFQTKLSTFQFFNLIPRVQKDFNNFMGNTMGGRKFWLDWYPIEELIDGAVPDSALLVDIGGGKGHDLVAFHEKYPNRGKLILQDFVVDTIGALDPAITPMYYDFFTEQPIKGARAYYYHHVLHDWSDYKCLEILKPVRDAMKPGYSKLLINEMILPETGASAFHTMLDMAVMCFNAGMERTERQWRALLETAGFEVVKVWPAPEEGANGIVEAIIRE</sequence>
<dbReference type="SUPFAM" id="SSF53335">
    <property type="entry name" value="S-adenosyl-L-methionine-dependent methyltransferases"/>
    <property type="match status" value="1"/>
</dbReference>
<evidence type="ECO:0000256" key="4">
    <source>
        <dbReference type="PIRSR" id="PIRSR005739-1"/>
    </source>
</evidence>
<evidence type="ECO:0000313" key="8">
    <source>
        <dbReference type="Proteomes" id="UP001369815"/>
    </source>
</evidence>
<feature type="domain" description="O-methyltransferase C-terminal" evidence="5">
    <location>
        <begin position="233"/>
        <end position="373"/>
    </location>
</feature>
<dbReference type="GO" id="GO:0032259">
    <property type="term" value="P:methylation"/>
    <property type="evidence" value="ECO:0007669"/>
    <property type="project" value="UniProtKB-KW"/>
</dbReference>
<evidence type="ECO:0000256" key="1">
    <source>
        <dbReference type="ARBA" id="ARBA00022603"/>
    </source>
</evidence>
<dbReference type="PANTHER" id="PTHR43712">
    <property type="entry name" value="PUTATIVE (AFU_ORTHOLOGUE AFUA_4G14580)-RELATED"/>
    <property type="match status" value="1"/>
</dbReference>
<evidence type="ECO:0008006" key="9">
    <source>
        <dbReference type="Google" id="ProtNLM"/>
    </source>
</evidence>
<dbReference type="GO" id="GO:0008171">
    <property type="term" value="F:O-methyltransferase activity"/>
    <property type="evidence" value="ECO:0007669"/>
    <property type="project" value="InterPro"/>
</dbReference>
<gene>
    <name evidence="7" type="ORF">Daesc_009917</name>
</gene>
<dbReference type="PROSITE" id="PS51683">
    <property type="entry name" value="SAM_OMT_II"/>
    <property type="match status" value="1"/>
</dbReference>
<dbReference type="Gene3D" id="1.10.10.10">
    <property type="entry name" value="Winged helix-like DNA-binding domain superfamily/Winged helix DNA-binding domain"/>
    <property type="match status" value="1"/>
</dbReference>
<dbReference type="GO" id="GO:0046983">
    <property type="term" value="F:protein dimerization activity"/>
    <property type="evidence" value="ECO:0007669"/>
    <property type="project" value="InterPro"/>
</dbReference>
<evidence type="ECO:0000256" key="3">
    <source>
        <dbReference type="ARBA" id="ARBA00022691"/>
    </source>
</evidence>
<dbReference type="SUPFAM" id="SSF46785">
    <property type="entry name" value="Winged helix' DNA-binding domain"/>
    <property type="match status" value="1"/>
</dbReference>
<evidence type="ECO:0000256" key="2">
    <source>
        <dbReference type="ARBA" id="ARBA00022679"/>
    </source>
</evidence>
<dbReference type="Proteomes" id="UP001369815">
    <property type="component" value="Unassembled WGS sequence"/>
</dbReference>
<proteinExistence type="predicted"/>
<accession>A0AAX6M6U9</accession>
<keyword evidence="3" id="KW-0949">S-adenosyl-L-methionine</keyword>
<reference evidence="7 8" key="1">
    <citation type="journal article" date="2024" name="Front Chem Biol">
        <title>Unveiling the potential of Daldinia eschscholtzii MFLUCC 19-0629 through bioactivity and bioinformatics studies for enhanced sustainable agriculture production.</title>
        <authorList>
            <person name="Brooks S."/>
            <person name="Weaver J.A."/>
            <person name="Klomchit A."/>
            <person name="Alharthi S.A."/>
            <person name="Onlamun T."/>
            <person name="Nurani R."/>
            <person name="Vong T.K."/>
            <person name="Alberti F."/>
            <person name="Greco C."/>
        </authorList>
    </citation>
    <scope>NUCLEOTIDE SEQUENCE [LARGE SCALE GENOMIC DNA]</scope>
    <source>
        <strain evidence="7">MFLUCC 19-0629</strain>
    </source>
</reference>
<name>A0AAX6M6U9_9PEZI</name>
<dbReference type="InterPro" id="IPR036388">
    <property type="entry name" value="WH-like_DNA-bd_sf"/>
</dbReference>
<dbReference type="AlphaFoldDB" id="A0AAX6M6U9"/>
<dbReference type="InterPro" id="IPR016461">
    <property type="entry name" value="COMT-like"/>
</dbReference>
<dbReference type="PANTHER" id="PTHR43712:SF1">
    <property type="entry name" value="HYPOTHETICAL O-METHYLTRANSFERASE (EUROFUNG)-RELATED"/>
    <property type="match status" value="1"/>
</dbReference>
<protein>
    <recommendedName>
        <fullName evidence="9">O-methyltransferase domain-containing protein</fullName>
    </recommendedName>
</protein>
<dbReference type="PIRSF" id="PIRSF005739">
    <property type="entry name" value="O-mtase"/>
    <property type="match status" value="1"/>
</dbReference>
<keyword evidence="2" id="KW-0808">Transferase</keyword>
<dbReference type="InterPro" id="IPR036390">
    <property type="entry name" value="WH_DNA-bd_sf"/>
</dbReference>
<dbReference type="EMBL" id="JBANMG010000010">
    <property type="protein sequence ID" value="KAK6948153.1"/>
    <property type="molecule type" value="Genomic_DNA"/>
</dbReference>
<dbReference type="Pfam" id="PF08100">
    <property type="entry name" value="Dimerisation"/>
    <property type="match status" value="1"/>
</dbReference>
<dbReference type="InterPro" id="IPR001077">
    <property type="entry name" value="COMT_C"/>
</dbReference>
<dbReference type="InterPro" id="IPR012967">
    <property type="entry name" value="COMT_dimerisation"/>
</dbReference>
<dbReference type="InterPro" id="IPR029063">
    <property type="entry name" value="SAM-dependent_MTases_sf"/>
</dbReference>
<keyword evidence="8" id="KW-1185">Reference proteome</keyword>
<keyword evidence="1" id="KW-0489">Methyltransferase</keyword>
<feature type="domain" description="O-methyltransferase dimerisation" evidence="6">
    <location>
        <begin position="67"/>
        <end position="134"/>
    </location>
</feature>